<comment type="caution">
    <text evidence="2">The sequence shown here is derived from an EMBL/GenBank/DDBJ whole genome shotgun (WGS) entry which is preliminary data.</text>
</comment>
<keyword evidence="1" id="KW-1133">Transmembrane helix</keyword>
<feature type="transmembrane region" description="Helical" evidence="1">
    <location>
        <begin position="112"/>
        <end position="137"/>
    </location>
</feature>
<keyword evidence="1" id="KW-0472">Membrane</keyword>
<dbReference type="OrthoDB" id="5788320at2759"/>
<dbReference type="AlphaFoldDB" id="A0A2G5T8G9"/>
<reference evidence="3" key="1">
    <citation type="submission" date="2017-10" db="EMBL/GenBank/DDBJ databases">
        <title>Rapid genome shrinkage in a self-fertile nematode reveals novel sperm competition proteins.</title>
        <authorList>
            <person name="Yin D."/>
            <person name="Schwarz E.M."/>
            <person name="Thomas C.G."/>
            <person name="Felde R.L."/>
            <person name="Korf I.F."/>
            <person name="Cutter A.D."/>
            <person name="Schartner C.M."/>
            <person name="Ralston E.J."/>
            <person name="Meyer B.J."/>
            <person name="Haag E.S."/>
        </authorList>
    </citation>
    <scope>NUCLEOTIDE SEQUENCE [LARGE SCALE GENOMIC DNA]</scope>
    <source>
        <strain evidence="3">JU1422</strain>
    </source>
</reference>
<proteinExistence type="predicted"/>
<dbReference type="PANTHER" id="PTHR45907">
    <property type="entry name" value="SERPENTINE RECEPTOR, CLASS J"/>
    <property type="match status" value="1"/>
</dbReference>
<sequence length="244" mass="27995">MYINWFHHFVPQIFGYLAFIVNPYFVYLIFTEKVNLGNYRFLFSYFALFNIFHSLMDIFVPIVAYIVAVPNLETRKYIQNDFIEIYNADSLTLNFFALMYREATLEVLIKSYFGVVAGTFVSVASISIFMTFGILIMKLLKEKRLTLSEKTARLQKELLRALIVQTAIPICLSFAPCMLSWYTPMFNLKLGKWLNYTGAVALAAFPFIDPVAVILCLPGLRKRIFGEGKAKISSLAVIGMNKLF</sequence>
<evidence type="ECO:0000313" key="3">
    <source>
        <dbReference type="Proteomes" id="UP000230233"/>
    </source>
</evidence>
<dbReference type="EMBL" id="PDUG01000005">
    <property type="protein sequence ID" value="PIC23572.1"/>
    <property type="molecule type" value="Genomic_DNA"/>
</dbReference>
<feature type="transmembrane region" description="Helical" evidence="1">
    <location>
        <begin position="12"/>
        <end position="30"/>
    </location>
</feature>
<dbReference type="InterPro" id="IPR019423">
    <property type="entry name" value="7TM_GPCR_serpentine_rcpt_Srj"/>
</dbReference>
<dbReference type="STRING" id="1611254.A0A2G5T8G9"/>
<name>A0A2G5T8G9_9PELO</name>
<feature type="transmembrane region" description="Helical" evidence="1">
    <location>
        <begin position="193"/>
        <end position="217"/>
    </location>
</feature>
<protein>
    <recommendedName>
        <fullName evidence="4">Serpentine Receptor, class J</fullName>
    </recommendedName>
</protein>
<keyword evidence="3" id="KW-1185">Reference proteome</keyword>
<dbReference type="Pfam" id="PF10319">
    <property type="entry name" value="7TM_GPCR_Srj"/>
    <property type="match status" value="2"/>
</dbReference>
<organism evidence="2 3">
    <name type="scientific">Caenorhabditis nigoni</name>
    <dbReference type="NCBI Taxonomy" id="1611254"/>
    <lineage>
        <taxon>Eukaryota</taxon>
        <taxon>Metazoa</taxon>
        <taxon>Ecdysozoa</taxon>
        <taxon>Nematoda</taxon>
        <taxon>Chromadorea</taxon>
        <taxon>Rhabditida</taxon>
        <taxon>Rhabditina</taxon>
        <taxon>Rhabditomorpha</taxon>
        <taxon>Rhabditoidea</taxon>
        <taxon>Rhabditidae</taxon>
        <taxon>Peloderinae</taxon>
        <taxon>Caenorhabditis</taxon>
    </lineage>
</organism>
<gene>
    <name evidence="2" type="primary">Cnig_chr_V.g17232</name>
    <name evidence="2" type="ORF">B9Z55_017232</name>
</gene>
<dbReference type="PANTHER" id="PTHR45907:SF21">
    <property type="entry name" value="SERPENTINE RECEPTOR, CLASS J"/>
    <property type="match status" value="1"/>
</dbReference>
<evidence type="ECO:0000256" key="1">
    <source>
        <dbReference type="SAM" id="Phobius"/>
    </source>
</evidence>
<feature type="transmembrane region" description="Helical" evidence="1">
    <location>
        <begin position="158"/>
        <end position="181"/>
    </location>
</feature>
<keyword evidence="1" id="KW-0812">Transmembrane</keyword>
<accession>A0A2G5T8G9</accession>
<dbReference type="Proteomes" id="UP000230233">
    <property type="component" value="Chromosome V"/>
</dbReference>
<evidence type="ECO:0008006" key="4">
    <source>
        <dbReference type="Google" id="ProtNLM"/>
    </source>
</evidence>
<feature type="transmembrane region" description="Helical" evidence="1">
    <location>
        <begin position="42"/>
        <end position="67"/>
    </location>
</feature>
<evidence type="ECO:0000313" key="2">
    <source>
        <dbReference type="EMBL" id="PIC23572.1"/>
    </source>
</evidence>